<feature type="transmembrane region" description="Helical" evidence="1">
    <location>
        <begin position="131"/>
        <end position="158"/>
    </location>
</feature>
<feature type="transmembrane region" description="Helical" evidence="1">
    <location>
        <begin position="277"/>
        <end position="303"/>
    </location>
</feature>
<keyword evidence="1" id="KW-1133">Transmembrane helix</keyword>
<feature type="transmembrane region" description="Helical" evidence="1">
    <location>
        <begin position="164"/>
        <end position="186"/>
    </location>
</feature>
<gene>
    <name evidence="2" type="ORF">Athai_29850</name>
</gene>
<dbReference type="AlphaFoldDB" id="A0A7R7HWV4"/>
<dbReference type="EMBL" id="AP023355">
    <property type="protein sequence ID" value="BCJ35482.1"/>
    <property type="molecule type" value="Genomic_DNA"/>
</dbReference>
<dbReference type="PIRSF" id="PIRSF026166">
    <property type="entry name" value="UCP026166"/>
    <property type="match status" value="1"/>
</dbReference>
<feature type="transmembrane region" description="Helical" evidence="1">
    <location>
        <begin position="103"/>
        <end position="124"/>
    </location>
</feature>
<proteinExistence type="predicted"/>
<dbReference type="InterPro" id="IPR038770">
    <property type="entry name" value="Na+/solute_symporter_sf"/>
</dbReference>
<name>A0A7R7HWV4_9ACTN</name>
<reference evidence="2 3" key="1">
    <citation type="submission" date="2020-08" db="EMBL/GenBank/DDBJ databases">
        <title>Whole genome shotgun sequence of Actinocatenispora thailandica NBRC 105041.</title>
        <authorList>
            <person name="Komaki H."/>
            <person name="Tamura T."/>
        </authorList>
    </citation>
    <scope>NUCLEOTIDE SEQUENCE [LARGE SCALE GENOMIC DNA]</scope>
    <source>
        <strain evidence="2 3">NBRC 105041</strain>
    </source>
</reference>
<feature type="transmembrane region" description="Helical" evidence="1">
    <location>
        <begin position="38"/>
        <end position="58"/>
    </location>
</feature>
<feature type="transmembrane region" description="Helical" evidence="1">
    <location>
        <begin position="207"/>
        <end position="226"/>
    </location>
</feature>
<dbReference type="PANTHER" id="PTHR18640:SF5">
    <property type="entry name" value="SODIUM_BILE ACID COTRANSPORTER 7"/>
    <property type="match status" value="1"/>
</dbReference>
<dbReference type="PANTHER" id="PTHR18640">
    <property type="entry name" value="SOLUTE CARRIER FAMILY 10 MEMBER 7"/>
    <property type="match status" value="1"/>
</dbReference>
<organism evidence="2 3">
    <name type="scientific">Actinocatenispora thailandica</name>
    <dbReference type="NCBI Taxonomy" id="227318"/>
    <lineage>
        <taxon>Bacteria</taxon>
        <taxon>Bacillati</taxon>
        <taxon>Actinomycetota</taxon>
        <taxon>Actinomycetes</taxon>
        <taxon>Micromonosporales</taxon>
        <taxon>Micromonosporaceae</taxon>
        <taxon>Actinocatenispora</taxon>
    </lineage>
</organism>
<dbReference type="Proteomes" id="UP000611640">
    <property type="component" value="Chromosome"/>
</dbReference>
<dbReference type="GO" id="GO:0005886">
    <property type="term" value="C:plasma membrane"/>
    <property type="evidence" value="ECO:0007669"/>
    <property type="project" value="TreeGrafter"/>
</dbReference>
<feature type="transmembrane region" description="Helical" evidence="1">
    <location>
        <begin position="12"/>
        <end position="32"/>
    </location>
</feature>
<dbReference type="Pfam" id="PF13593">
    <property type="entry name" value="SBF_like"/>
    <property type="match status" value="1"/>
</dbReference>
<keyword evidence="1" id="KW-0472">Membrane</keyword>
<protein>
    <submittedName>
        <fullName evidence="2">Bile acid:sodium symporter</fullName>
    </submittedName>
</protein>
<feature type="transmembrane region" description="Helical" evidence="1">
    <location>
        <begin position="70"/>
        <end position="91"/>
    </location>
</feature>
<evidence type="ECO:0000313" key="3">
    <source>
        <dbReference type="Proteomes" id="UP000611640"/>
    </source>
</evidence>
<feature type="transmembrane region" description="Helical" evidence="1">
    <location>
        <begin position="238"/>
        <end position="256"/>
    </location>
</feature>
<evidence type="ECO:0000256" key="1">
    <source>
        <dbReference type="SAM" id="Phobius"/>
    </source>
</evidence>
<dbReference type="KEGG" id="atl:Athai_29850"/>
<dbReference type="InterPro" id="IPR016833">
    <property type="entry name" value="Put_Na-Bile_cotransptr"/>
</dbReference>
<keyword evidence="1" id="KW-0812">Transmembrane</keyword>
<dbReference type="RefSeq" id="WP_203962009.1">
    <property type="nucleotide sequence ID" value="NZ_AP023355.1"/>
</dbReference>
<dbReference type="Gene3D" id="1.20.1530.20">
    <property type="match status" value="1"/>
</dbReference>
<sequence length="335" mass="35449">MARIPVLSRLRIDPYILAILAMVGLAALLPARGVGATGFGYATDLAIGLLFFLYGARLSPQTALAGARHWRLHLVVFCATYVLFPLLGIAARVLVPTVLSPDLYVGVLFLCCLPSTVQSSIAFTSIARGNVAAAICSASFSNLIGIVLTPLLVAVLLSGHGTGLSLHSISAIVLELLVPFAAGQLLRRWIGGFVEKHGVALKLVDRGSILLVVYTAFSEGVVAGIWHRLSLPRLGELLVVDCVLLALALVITAVASRRLGFSWPDRVTIIFCGSKKSLASGLPMAGVLFPASAVGLAVLPLMLFHQIQLMVCAWLAQRWSTRADAVEQVEEPAAA</sequence>
<accession>A0A7R7HWV4</accession>
<keyword evidence="3" id="KW-1185">Reference proteome</keyword>
<evidence type="ECO:0000313" key="2">
    <source>
        <dbReference type="EMBL" id="BCJ35482.1"/>
    </source>
</evidence>